<comment type="cofactor">
    <cofactor evidence="1 12 13 15">
        <name>FMN</name>
        <dbReference type="ChEBI" id="CHEBI:58210"/>
    </cofactor>
</comment>
<evidence type="ECO:0000256" key="3">
    <source>
        <dbReference type="ARBA" id="ARBA00022555"/>
    </source>
</evidence>
<reference evidence="18 19" key="1">
    <citation type="submission" date="2020-08" db="EMBL/GenBank/DDBJ databases">
        <title>Functional genomics of gut bacteria from endangered species of beetles.</title>
        <authorList>
            <person name="Carlos-Shanley C."/>
        </authorList>
    </citation>
    <scope>NUCLEOTIDE SEQUENCE [LARGE SCALE GENOMIC DNA]</scope>
    <source>
        <strain evidence="18 19">S00239</strain>
    </source>
</reference>
<evidence type="ECO:0000256" key="10">
    <source>
        <dbReference type="ARBA" id="ARBA00048205"/>
    </source>
</evidence>
<feature type="binding site" evidence="12 15">
    <location>
        <begin position="234"/>
        <end position="235"/>
    </location>
    <ligand>
        <name>FMN</name>
        <dbReference type="ChEBI" id="CHEBI:58210"/>
    </ligand>
</feature>
<dbReference type="PROSITE" id="PS01136">
    <property type="entry name" value="UPF0034"/>
    <property type="match status" value="1"/>
</dbReference>
<evidence type="ECO:0000256" key="12">
    <source>
        <dbReference type="HAMAP-Rule" id="MF_02042"/>
    </source>
</evidence>
<dbReference type="InterPro" id="IPR018517">
    <property type="entry name" value="tRNA_hU_synthase_CS"/>
</dbReference>
<dbReference type="PANTHER" id="PTHR45846">
    <property type="entry name" value="TRNA-DIHYDROURIDINE(47) SYNTHASE [NAD(P)(+)]-LIKE"/>
    <property type="match status" value="1"/>
</dbReference>
<feature type="binding site" evidence="12 15">
    <location>
        <position position="149"/>
    </location>
    <ligand>
        <name>FMN</name>
        <dbReference type="ChEBI" id="CHEBI:58210"/>
    </ligand>
</feature>
<keyword evidence="3 12" id="KW-0820">tRNA-binding</keyword>
<comment type="similarity">
    <text evidence="13">Belongs to the dus family.</text>
</comment>
<dbReference type="GO" id="GO:0000049">
    <property type="term" value="F:tRNA binding"/>
    <property type="evidence" value="ECO:0007669"/>
    <property type="project" value="UniProtKB-UniRule"/>
</dbReference>
<dbReference type="InterPro" id="IPR032887">
    <property type="entry name" value="DusB"/>
</dbReference>
<evidence type="ECO:0000256" key="15">
    <source>
        <dbReference type="PIRSR" id="PIRSR006621-2"/>
    </source>
</evidence>
<accession>A0A840LEZ4</accession>
<dbReference type="SUPFAM" id="SSF51395">
    <property type="entry name" value="FMN-linked oxidoreductases"/>
    <property type="match status" value="1"/>
</dbReference>
<comment type="caution">
    <text evidence="18">The sequence shown here is derived from an EMBL/GenBank/DDBJ whole genome shotgun (WGS) entry which is preliminary data.</text>
</comment>
<comment type="catalytic activity">
    <reaction evidence="11 12">
        <text>a 5,6-dihydrouridine in tRNA + NAD(+) = a uridine in tRNA + NADH + H(+)</text>
        <dbReference type="Rhea" id="RHEA:54452"/>
        <dbReference type="Rhea" id="RHEA-COMP:13339"/>
        <dbReference type="Rhea" id="RHEA-COMP:13887"/>
        <dbReference type="ChEBI" id="CHEBI:15378"/>
        <dbReference type="ChEBI" id="CHEBI:57540"/>
        <dbReference type="ChEBI" id="CHEBI:57945"/>
        <dbReference type="ChEBI" id="CHEBI:65315"/>
        <dbReference type="ChEBI" id="CHEBI:74443"/>
    </reaction>
</comment>
<sequence>MTPALPSLRIGPHALANHLFVAPMAGVTDRPFRQLCRRMGAGYAVSEMVTSRKDLWHSLKTSRRANHEGEQGPIAVQIAGTDAPMMAEAAAYNIARGAQIIDINMGCPAKKVCSKWAGSALMQDEPLALQIVEAVVAAAAPQGVPVTLKMRTGWCESEKNAVRIARGAEQAGVAMVTVHGRTREQGYKGAAEYATIAAVKAALSIPVVANGDIDSPQKAHEVLALTGADAIMIGRAAQGRPWIFREIAHFLATGQELPAPTVQEASDWLVEHLLEHYSLYGSLTGMRTARKHIGWAVRELPGGEDFRQAMNRLESCEAQIQALQQWFATLGADYERLPYLAKRAAAPTMAATDPDDDDDDPKQQQE</sequence>
<dbReference type="GO" id="GO:0050660">
    <property type="term" value="F:flavin adenine dinucleotide binding"/>
    <property type="evidence" value="ECO:0007669"/>
    <property type="project" value="InterPro"/>
</dbReference>
<evidence type="ECO:0000313" key="19">
    <source>
        <dbReference type="Proteomes" id="UP000562027"/>
    </source>
</evidence>
<evidence type="ECO:0000256" key="7">
    <source>
        <dbReference type="ARBA" id="ARBA00022857"/>
    </source>
</evidence>
<dbReference type="PIRSF" id="PIRSF006621">
    <property type="entry name" value="Dus"/>
    <property type="match status" value="1"/>
</dbReference>
<proteinExistence type="inferred from homology"/>
<comment type="function">
    <text evidence="2 12 13">Catalyzes the synthesis of 5,6-dihydrouridine (D), a modified base found in the D-loop of most tRNAs, via the reduction of the C5-C6 double bond in target uridines.</text>
</comment>
<dbReference type="Gene3D" id="1.10.1200.80">
    <property type="entry name" value="Putative flavin oxidoreducatase, domain 2"/>
    <property type="match status" value="1"/>
</dbReference>
<keyword evidence="9 12" id="KW-0560">Oxidoreductase</keyword>
<dbReference type="GO" id="GO:0017150">
    <property type="term" value="F:tRNA dihydrouridine synthase activity"/>
    <property type="evidence" value="ECO:0007669"/>
    <property type="project" value="UniProtKB-UniRule"/>
</dbReference>
<organism evidence="18 19">
    <name type="scientific">Roseateles oligotrophus</name>
    <dbReference type="NCBI Taxonomy" id="1769250"/>
    <lineage>
        <taxon>Bacteria</taxon>
        <taxon>Pseudomonadati</taxon>
        <taxon>Pseudomonadota</taxon>
        <taxon>Betaproteobacteria</taxon>
        <taxon>Burkholderiales</taxon>
        <taxon>Sphaerotilaceae</taxon>
        <taxon>Roseateles</taxon>
    </lineage>
</organism>
<evidence type="ECO:0000256" key="2">
    <source>
        <dbReference type="ARBA" id="ARBA00002790"/>
    </source>
</evidence>
<keyword evidence="8 12" id="KW-0694">RNA-binding</keyword>
<feature type="domain" description="DUS-like FMN-binding" evidence="17">
    <location>
        <begin position="21"/>
        <end position="325"/>
    </location>
</feature>
<keyword evidence="5 12" id="KW-0288">FMN</keyword>
<dbReference type="EC" id="1.3.1.-" evidence="12"/>
<protein>
    <recommendedName>
        <fullName evidence="12">tRNA-dihydrouridine synthase B</fullName>
        <ecNumber evidence="12">1.3.1.-</ecNumber>
    </recommendedName>
</protein>
<evidence type="ECO:0000256" key="9">
    <source>
        <dbReference type="ARBA" id="ARBA00023002"/>
    </source>
</evidence>
<dbReference type="CDD" id="cd02801">
    <property type="entry name" value="DUS_like_FMN"/>
    <property type="match status" value="1"/>
</dbReference>
<keyword evidence="15" id="KW-0547">Nucleotide-binding</keyword>
<dbReference type="HAMAP" id="MF_02042">
    <property type="entry name" value="DusB_subfam"/>
    <property type="match status" value="1"/>
</dbReference>
<dbReference type="InterPro" id="IPR024036">
    <property type="entry name" value="tRNA-dHydroUridine_Synthase_C"/>
</dbReference>
<dbReference type="GO" id="GO:0010181">
    <property type="term" value="F:FMN binding"/>
    <property type="evidence" value="ECO:0007669"/>
    <property type="project" value="UniProtKB-UniRule"/>
</dbReference>
<keyword evidence="19" id="KW-1185">Reference proteome</keyword>
<evidence type="ECO:0000256" key="5">
    <source>
        <dbReference type="ARBA" id="ARBA00022643"/>
    </source>
</evidence>
<evidence type="ECO:0000256" key="8">
    <source>
        <dbReference type="ARBA" id="ARBA00022884"/>
    </source>
</evidence>
<comment type="similarity">
    <text evidence="12">Belongs to the Dus family. DusB subfamily.</text>
</comment>
<evidence type="ECO:0000313" key="18">
    <source>
        <dbReference type="EMBL" id="MBB4845212.1"/>
    </source>
</evidence>
<evidence type="ECO:0000256" key="14">
    <source>
        <dbReference type="PIRSR" id="PIRSR006621-1"/>
    </source>
</evidence>
<evidence type="ECO:0000256" key="11">
    <source>
        <dbReference type="ARBA" id="ARBA00048802"/>
    </source>
</evidence>
<evidence type="ECO:0000256" key="1">
    <source>
        <dbReference type="ARBA" id="ARBA00001917"/>
    </source>
</evidence>
<dbReference type="EMBL" id="JACHLP010000008">
    <property type="protein sequence ID" value="MBB4845212.1"/>
    <property type="molecule type" value="Genomic_DNA"/>
</dbReference>
<evidence type="ECO:0000256" key="6">
    <source>
        <dbReference type="ARBA" id="ARBA00022694"/>
    </source>
</evidence>
<feature type="binding site" evidence="12">
    <location>
        <begin position="210"/>
        <end position="212"/>
    </location>
    <ligand>
        <name>FMN</name>
        <dbReference type="ChEBI" id="CHEBI:58210"/>
    </ligand>
</feature>
<comment type="catalytic activity">
    <reaction evidence="10 12">
        <text>a 5,6-dihydrouridine in tRNA + NADP(+) = a uridine in tRNA + NADPH + H(+)</text>
        <dbReference type="Rhea" id="RHEA:23624"/>
        <dbReference type="Rhea" id="RHEA-COMP:13339"/>
        <dbReference type="Rhea" id="RHEA-COMP:13887"/>
        <dbReference type="ChEBI" id="CHEBI:15378"/>
        <dbReference type="ChEBI" id="CHEBI:57783"/>
        <dbReference type="ChEBI" id="CHEBI:58349"/>
        <dbReference type="ChEBI" id="CHEBI:65315"/>
        <dbReference type="ChEBI" id="CHEBI:74443"/>
    </reaction>
</comment>
<dbReference type="InterPro" id="IPR035587">
    <property type="entry name" value="DUS-like_FMN-bd"/>
</dbReference>
<keyword evidence="4 12" id="KW-0285">Flavoprotein</keyword>
<evidence type="ECO:0000256" key="4">
    <source>
        <dbReference type="ARBA" id="ARBA00022630"/>
    </source>
</evidence>
<gene>
    <name evidence="12" type="primary">dusB</name>
    <name evidence="18" type="ORF">HNP55_003759</name>
</gene>
<feature type="active site" description="Proton donor" evidence="12 14">
    <location>
        <position position="107"/>
    </location>
</feature>
<dbReference type="InterPro" id="IPR013785">
    <property type="entry name" value="Aldolase_TIM"/>
</dbReference>
<keyword evidence="6 12" id="KW-0819">tRNA processing</keyword>
<dbReference type="InterPro" id="IPR004652">
    <property type="entry name" value="DusB-like"/>
</dbReference>
<dbReference type="NCBIfam" id="TIGR00737">
    <property type="entry name" value="nifR3_yhdG"/>
    <property type="match status" value="1"/>
</dbReference>
<keyword evidence="7 12" id="KW-0521">NADP</keyword>
<name>A0A840LEZ4_9BURK</name>
<evidence type="ECO:0000256" key="13">
    <source>
        <dbReference type="PIRNR" id="PIRNR006621"/>
    </source>
</evidence>
<dbReference type="Pfam" id="PF01207">
    <property type="entry name" value="Dus"/>
    <property type="match status" value="1"/>
</dbReference>
<feature type="region of interest" description="Disordered" evidence="16">
    <location>
        <begin position="346"/>
        <end position="366"/>
    </location>
</feature>
<feature type="binding site" evidence="12 15">
    <location>
        <position position="77"/>
    </location>
    <ligand>
        <name>FMN</name>
        <dbReference type="ChEBI" id="CHEBI:58210"/>
    </ligand>
</feature>
<evidence type="ECO:0000259" key="17">
    <source>
        <dbReference type="Pfam" id="PF01207"/>
    </source>
</evidence>
<dbReference type="Proteomes" id="UP000562027">
    <property type="component" value="Unassembled WGS sequence"/>
</dbReference>
<evidence type="ECO:0000256" key="16">
    <source>
        <dbReference type="SAM" id="MobiDB-lite"/>
    </source>
</evidence>
<feature type="binding site" evidence="12 15">
    <location>
        <begin position="23"/>
        <end position="25"/>
    </location>
    <ligand>
        <name>FMN</name>
        <dbReference type="ChEBI" id="CHEBI:58210"/>
    </ligand>
</feature>
<dbReference type="InterPro" id="IPR001269">
    <property type="entry name" value="DUS_fam"/>
</dbReference>
<feature type="binding site" evidence="15">
    <location>
        <position position="179"/>
    </location>
    <ligand>
        <name>FMN</name>
        <dbReference type="ChEBI" id="CHEBI:58210"/>
    </ligand>
</feature>
<dbReference type="Gene3D" id="3.20.20.70">
    <property type="entry name" value="Aldolase class I"/>
    <property type="match status" value="1"/>
</dbReference>
<dbReference type="AlphaFoldDB" id="A0A840LEZ4"/>
<dbReference type="PANTHER" id="PTHR45846:SF1">
    <property type="entry name" value="TRNA-DIHYDROURIDINE(47) SYNTHASE [NAD(P)(+)]-LIKE"/>
    <property type="match status" value="1"/>
</dbReference>